<dbReference type="PROSITE" id="PS51677">
    <property type="entry name" value="NODB"/>
    <property type="match status" value="1"/>
</dbReference>
<organism evidence="5 6">
    <name type="scientific">Salmonirosea aquatica</name>
    <dbReference type="NCBI Taxonomy" id="2654236"/>
    <lineage>
        <taxon>Bacteria</taxon>
        <taxon>Pseudomonadati</taxon>
        <taxon>Bacteroidota</taxon>
        <taxon>Cytophagia</taxon>
        <taxon>Cytophagales</taxon>
        <taxon>Spirosomataceae</taxon>
        <taxon>Salmonirosea</taxon>
    </lineage>
</organism>
<evidence type="ECO:0000313" key="5">
    <source>
        <dbReference type="EMBL" id="MPR37026.1"/>
    </source>
</evidence>
<keyword evidence="2" id="KW-0378">Hydrolase</keyword>
<dbReference type="InterPro" id="IPR002509">
    <property type="entry name" value="NODB_dom"/>
</dbReference>
<evidence type="ECO:0000259" key="4">
    <source>
        <dbReference type="PROSITE" id="PS51677"/>
    </source>
</evidence>
<dbReference type="CDD" id="cd10960">
    <property type="entry name" value="CE4_NodB_like_1"/>
    <property type="match status" value="1"/>
</dbReference>
<dbReference type="GO" id="GO:0046872">
    <property type="term" value="F:metal ion binding"/>
    <property type="evidence" value="ECO:0007669"/>
    <property type="project" value="UniProtKB-KW"/>
</dbReference>
<dbReference type="Pfam" id="PF01522">
    <property type="entry name" value="Polysacc_deac_1"/>
    <property type="match status" value="1"/>
</dbReference>
<dbReference type="PANTHER" id="PTHR10587:SF133">
    <property type="entry name" value="CHITIN DEACETYLASE 1-RELATED"/>
    <property type="match status" value="1"/>
</dbReference>
<dbReference type="InterPro" id="IPR050248">
    <property type="entry name" value="Polysacc_deacetylase_ArnD"/>
</dbReference>
<sequence>MKKTGVLLSLSLLLFQLALAQSRQLCVTVDDLPTVAYGEGNHEEITRKLLANFQKYSIPAIGFVNESKLYEGGKIQTDHVALLRQWLDKGYELGNHTFGHVDYHEVPFAEFSTDLLKGEQITPPLSKAAGLPWRYFRHPYLHIGKNQASYDSLAVFLDDHGYIEAPVTIDNTDYLFAKAYSNAHKVNDKAAMKRIGTDYVAYMEEKAKFYEASSLKLFDREIPQVLLIHASLLNADYLGELAAMYQRRGYQFISLPVALQDAAYREKITKFGSYGISWLDRWALSRGVPRDFFANDPETPAYIVEASN</sequence>
<dbReference type="Gene3D" id="3.20.20.370">
    <property type="entry name" value="Glycoside hydrolase/deacetylase"/>
    <property type="match status" value="1"/>
</dbReference>
<evidence type="ECO:0000313" key="6">
    <source>
        <dbReference type="Proteomes" id="UP000479293"/>
    </source>
</evidence>
<accession>A0A7C9F910</accession>
<evidence type="ECO:0000256" key="3">
    <source>
        <dbReference type="SAM" id="SignalP"/>
    </source>
</evidence>
<dbReference type="GO" id="GO:0016810">
    <property type="term" value="F:hydrolase activity, acting on carbon-nitrogen (but not peptide) bonds"/>
    <property type="evidence" value="ECO:0007669"/>
    <property type="project" value="InterPro"/>
</dbReference>
<feature type="signal peptide" evidence="3">
    <location>
        <begin position="1"/>
        <end position="20"/>
    </location>
</feature>
<dbReference type="Proteomes" id="UP000479293">
    <property type="component" value="Unassembled WGS sequence"/>
</dbReference>
<dbReference type="InterPro" id="IPR011330">
    <property type="entry name" value="Glyco_hydro/deAcase_b/a-brl"/>
</dbReference>
<comment type="caution">
    <text evidence="5">The sequence shown here is derived from an EMBL/GenBank/DDBJ whole genome shotgun (WGS) entry which is preliminary data.</text>
</comment>
<proteinExistence type="predicted"/>
<dbReference type="SUPFAM" id="SSF88713">
    <property type="entry name" value="Glycoside hydrolase/deacetylase"/>
    <property type="match status" value="1"/>
</dbReference>
<dbReference type="GO" id="GO:0005975">
    <property type="term" value="P:carbohydrate metabolic process"/>
    <property type="evidence" value="ECO:0007669"/>
    <property type="project" value="InterPro"/>
</dbReference>
<gene>
    <name evidence="5" type="ORF">GBK04_27745</name>
</gene>
<evidence type="ECO:0000256" key="2">
    <source>
        <dbReference type="ARBA" id="ARBA00022801"/>
    </source>
</evidence>
<dbReference type="AlphaFoldDB" id="A0A7C9F910"/>
<name>A0A7C9F910_9BACT</name>
<feature type="chain" id="PRO_5028811301" evidence="3">
    <location>
        <begin position="21"/>
        <end position="308"/>
    </location>
</feature>
<reference evidence="5 6" key="1">
    <citation type="submission" date="2019-10" db="EMBL/GenBank/DDBJ databases">
        <title>Draft Genome Sequence of Cytophagaceae sp. SJW1-29.</title>
        <authorList>
            <person name="Choi A."/>
        </authorList>
    </citation>
    <scope>NUCLEOTIDE SEQUENCE [LARGE SCALE GENOMIC DNA]</scope>
    <source>
        <strain evidence="5 6">SJW1-29</strain>
    </source>
</reference>
<keyword evidence="6" id="KW-1185">Reference proteome</keyword>
<dbReference type="PANTHER" id="PTHR10587">
    <property type="entry name" value="GLYCOSYL TRANSFERASE-RELATED"/>
    <property type="match status" value="1"/>
</dbReference>
<dbReference type="RefSeq" id="WP_152765466.1">
    <property type="nucleotide sequence ID" value="NZ_WHLY01000002.1"/>
</dbReference>
<dbReference type="GO" id="GO:0016020">
    <property type="term" value="C:membrane"/>
    <property type="evidence" value="ECO:0007669"/>
    <property type="project" value="TreeGrafter"/>
</dbReference>
<dbReference type="EMBL" id="WHLY01000002">
    <property type="protein sequence ID" value="MPR37026.1"/>
    <property type="molecule type" value="Genomic_DNA"/>
</dbReference>
<keyword evidence="1" id="KW-0479">Metal-binding</keyword>
<evidence type="ECO:0000256" key="1">
    <source>
        <dbReference type="ARBA" id="ARBA00022723"/>
    </source>
</evidence>
<protein>
    <submittedName>
        <fullName evidence="5">Polysaccharide deacetylase family protein</fullName>
    </submittedName>
</protein>
<feature type="domain" description="NodB homology" evidence="4">
    <location>
        <begin position="23"/>
        <end position="253"/>
    </location>
</feature>
<keyword evidence="3" id="KW-0732">Signal</keyword>